<keyword evidence="1" id="KW-1133">Transmembrane helix</keyword>
<accession>X1PV08</accession>
<feature type="transmembrane region" description="Helical" evidence="1">
    <location>
        <begin position="12"/>
        <end position="33"/>
    </location>
</feature>
<evidence type="ECO:0000313" key="2">
    <source>
        <dbReference type="EMBL" id="GAI59673.1"/>
    </source>
</evidence>
<protein>
    <submittedName>
        <fullName evidence="2">Uncharacterized protein</fullName>
    </submittedName>
</protein>
<comment type="caution">
    <text evidence="2">The sequence shown here is derived from an EMBL/GenBank/DDBJ whole genome shotgun (WGS) entry which is preliminary data.</text>
</comment>
<keyword evidence="1" id="KW-0812">Transmembrane</keyword>
<gene>
    <name evidence="2" type="ORF">S12H4_00719</name>
</gene>
<dbReference type="EMBL" id="BARW01000105">
    <property type="protein sequence ID" value="GAI59673.1"/>
    <property type="molecule type" value="Genomic_DNA"/>
</dbReference>
<sequence length="190" mass="20011">MAEKQEDTSKGIVIGAIGGTVLGATAVAALLAARPAAAAPSEEKLDYLIAAQEIMVGLLGEIKGGINQLLEKEELPTMPQVTKQVPLTYTILALETIKIAEPSPLTGRITSVAMHFPAGCNALVHVAFGHGEVWVTPSEIDTYISLNDATPVFPTNEPIEKGEHLWAEIRNADGDNPHSISVIATLVGVE</sequence>
<organism evidence="2">
    <name type="scientific">marine sediment metagenome</name>
    <dbReference type="NCBI Taxonomy" id="412755"/>
    <lineage>
        <taxon>unclassified sequences</taxon>
        <taxon>metagenomes</taxon>
        <taxon>ecological metagenomes</taxon>
    </lineage>
</organism>
<keyword evidence="1" id="KW-0472">Membrane</keyword>
<proteinExistence type="predicted"/>
<name>X1PV08_9ZZZZ</name>
<evidence type="ECO:0000256" key="1">
    <source>
        <dbReference type="SAM" id="Phobius"/>
    </source>
</evidence>
<reference evidence="2" key="1">
    <citation type="journal article" date="2014" name="Front. Microbiol.">
        <title>High frequency of phylogenetically diverse reductive dehalogenase-homologous genes in deep subseafloor sedimentary metagenomes.</title>
        <authorList>
            <person name="Kawai M."/>
            <person name="Futagami T."/>
            <person name="Toyoda A."/>
            <person name="Takaki Y."/>
            <person name="Nishi S."/>
            <person name="Hori S."/>
            <person name="Arai W."/>
            <person name="Tsubouchi T."/>
            <person name="Morono Y."/>
            <person name="Uchiyama I."/>
            <person name="Ito T."/>
            <person name="Fujiyama A."/>
            <person name="Inagaki F."/>
            <person name="Takami H."/>
        </authorList>
    </citation>
    <scope>NUCLEOTIDE SEQUENCE</scope>
    <source>
        <strain evidence="2">Expedition CK06-06</strain>
    </source>
</reference>
<dbReference type="AlphaFoldDB" id="X1PV08"/>